<gene>
    <name evidence="1" type="ORF">NIASO_14695</name>
</gene>
<sequence length="61" mass="6982">MADGGRFVKFFSDSVLLWQKMQWLLIDPGSLSMHCPHKKAAFYGMHSTKRTFLNFDRTGSG</sequence>
<dbReference type="KEGG" id="nso:NIASO_14695"/>
<keyword evidence="2" id="KW-1185">Reference proteome</keyword>
<accession>W0F490</accession>
<dbReference type="Proteomes" id="UP000003586">
    <property type="component" value="Chromosome"/>
</dbReference>
<evidence type="ECO:0000313" key="1">
    <source>
        <dbReference type="EMBL" id="AHF17817.1"/>
    </source>
</evidence>
<reference evidence="1 2" key="1">
    <citation type="submission" date="2013-12" db="EMBL/GenBank/DDBJ databases">
        <authorList>
            <consortium name="DOE Joint Genome Institute"/>
            <person name="Eisen J."/>
            <person name="Huntemann M."/>
            <person name="Han J."/>
            <person name="Chen A."/>
            <person name="Kyrpides N."/>
            <person name="Mavromatis K."/>
            <person name="Markowitz V."/>
            <person name="Palaniappan K."/>
            <person name="Ivanova N."/>
            <person name="Schaumberg A."/>
            <person name="Pati A."/>
            <person name="Liolios K."/>
            <person name="Nordberg H.P."/>
            <person name="Cantor M.N."/>
            <person name="Hua S.X."/>
            <person name="Woyke T."/>
        </authorList>
    </citation>
    <scope>NUCLEOTIDE SEQUENCE [LARGE SCALE GENOMIC DNA]</scope>
    <source>
        <strain evidence="2">DSM 19437</strain>
    </source>
</reference>
<evidence type="ECO:0000313" key="2">
    <source>
        <dbReference type="Proteomes" id="UP000003586"/>
    </source>
</evidence>
<organism evidence="1 2">
    <name type="scientific">Niabella soli DSM 19437</name>
    <dbReference type="NCBI Taxonomy" id="929713"/>
    <lineage>
        <taxon>Bacteria</taxon>
        <taxon>Pseudomonadati</taxon>
        <taxon>Bacteroidota</taxon>
        <taxon>Chitinophagia</taxon>
        <taxon>Chitinophagales</taxon>
        <taxon>Chitinophagaceae</taxon>
        <taxon>Niabella</taxon>
    </lineage>
</organism>
<dbReference type="HOGENOM" id="CLU_2917955_0_0_10"/>
<name>W0F490_9BACT</name>
<proteinExistence type="predicted"/>
<protein>
    <submittedName>
        <fullName evidence="1">Uncharacterized protein</fullName>
    </submittedName>
</protein>
<dbReference type="AlphaFoldDB" id="W0F490"/>
<dbReference type="EMBL" id="CP007035">
    <property type="protein sequence ID" value="AHF17817.1"/>
    <property type="molecule type" value="Genomic_DNA"/>
</dbReference>